<comment type="caution">
    <text evidence="2">The sequence shown here is derived from an EMBL/GenBank/DDBJ whole genome shotgun (WGS) entry which is preliminary data.</text>
</comment>
<feature type="region of interest" description="Disordered" evidence="1">
    <location>
        <begin position="35"/>
        <end position="84"/>
    </location>
</feature>
<dbReference type="Proteomes" id="UP001642464">
    <property type="component" value="Unassembled WGS sequence"/>
</dbReference>
<dbReference type="EMBL" id="CAXAMM010042395">
    <property type="protein sequence ID" value="CAK9104611.1"/>
    <property type="molecule type" value="Genomic_DNA"/>
</dbReference>
<protein>
    <submittedName>
        <fullName evidence="2">Uncharacterized protein</fullName>
    </submittedName>
</protein>
<evidence type="ECO:0000313" key="3">
    <source>
        <dbReference type="Proteomes" id="UP001642464"/>
    </source>
</evidence>
<sequence length="84" mass="9667">MRSSAPYPSFSFDFRFPQDRRPGFRAEPLTLQPGLKFYSPPVEEIPDVPDPESRRHRAAKAKVGQDSKTLPNELQKTQDNCEMM</sequence>
<name>A0ABP0RVF6_9DINO</name>
<evidence type="ECO:0000313" key="2">
    <source>
        <dbReference type="EMBL" id="CAK9104611.1"/>
    </source>
</evidence>
<organism evidence="2 3">
    <name type="scientific">Durusdinium trenchii</name>
    <dbReference type="NCBI Taxonomy" id="1381693"/>
    <lineage>
        <taxon>Eukaryota</taxon>
        <taxon>Sar</taxon>
        <taxon>Alveolata</taxon>
        <taxon>Dinophyceae</taxon>
        <taxon>Suessiales</taxon>
        <taxon>Symbiodiniaceae</taxon>
        <taxon>Durusdinium</taxon>
    </lineage>
</organism>
<feature type="compositionally biased region" description="Polar residues" evidence="1">
    <location>
        <begin position="66"/>
        <end position="84"/>
    </location>
</feature>
<evidence type="ECO:0000256" key="1">
    <source>
        <dbReference type="SAM" id="MobiDB-lite"/>
    </source>
</evidence>
<accession>A0ABP0RVF6</accession>
<proteinExistence type="predicted"/>
<keyword evidence="3" id="KW-1185">Reference proteome</keyword>
<gene>
    <name evidence="2" type="ORF">SCF082_LOCUS48805</name>
</gene>
<reference evidence="2 3" key="1">
    <citation type="submission" date="2024-02" db="EMBL/GenBank/DDBJ databases">
        <authorList>
            <person name="Chen Y."/>
            <person name="Shah S."/>
            <person name="Dougan E. K."/>
            <person name="Thang M."/>
            <person name="Chan C."/>
        </authorList>
    </citation>
    <scope>NUCLEOTIDE SEQUENCE [LARGE SCALE GENOMIC DNA]</scope>
</reference>